<keyword evidence="7" id="KW-0479">Metal-binding</keyword>
<gene>
    <name evidence="8" type="ORF">HY3_03320</name>
</gene>
<keyword evidence="4" id="KW-0805">Transcription regulation</keyword>
<evidence type="ECO:0000256" key="2">
    <source>
        <dbReference type="ARBA" id="ARBA00022491"/>
    </source>
</evidence>
<dbReference type="GO" id="GO:0000976">
    <property type="term" value="F:transcription cis-regulatory region binding"/>
    <property type="evidence" value="ECO:0007669"/>
    <property type="project" value="TreeGrafter"/>
</dbReference>
<keyword evidence="6" id="KW-0804">Transcription</keyword>
<accession>A0A328JSL3</accession>
<dbReference type="AlphaFoldDB" id="A0A062TXH9"/>
<evidence type="ECO:0000256" key="4">
    <source>
        <dbReference type="ARBA" id="ARBA00023015"/>
    </source>
</evidence>
<comment type="similarity">
    <text evidence="1">Belongs to the Fur family.</text>
</comment>
<dbReference type="STRING" id="1280941.HY2_07485"/>
<dbReference type="GO" id="GO:0005829">
    <property type="term" value="C:cytosol"/>
    <property type="evidence" value="ECO:0007669"/>
    <property type="project" value="TreeGrafter"/>
</dbReference>
<keyword evidence="3 7" id="KW-0862">Zinc</keyword>
<dbReference type="OrthoDB" id="9801127at2"/>
<dbReference type="Gene3D" id="1.10.10.10">
    <property type="entry name" value="Winged helix-like DNA-binding domain superfamily/Winged helix DNA-binding domain"/>
    <property type="match status" value="1"/>
</dbReference>
<dbReference type="RefSeq" id="WP_051594608.1">
    <property type="nucleotide sequence ID" value="NZ_AWFA01000003.1"/>
</dbReference>
<dbReference type="GO" id="GO:1900376">
    <property type="term" value="P:regulation of secondary metabolite biosynthetic process"/>
    <property type="evidence" value="ECO:0007669"/>
    <property type="project" value="TreeGrafter"/>
</dbReference>
<dbReference type="InterPro" id="IPR043135">
    <property type="entry name" value="Fur_C"/>
</dbReference>
<dbReference type="Gene3D" id="3.30.1490.190">
    <property type="match status" value="1"/>
</dbReference>
<dbReference type="PANTHER" id="PTHR33202:SF6">
    <property type="entry name" value="ZINC UPTAKE REGULATION PROTEIN"/>
    <property type="match status" value="1"/>
</dbReference>
<evidence type="ECO:0000256" key="6">
    <source>
        <dbReference type="ARBA" id="ARBA00023163"/>
    </source>
</evidence>
<feature type="binding site" evidence="7">
    <location>
        <position position="114"/>
    </location>
    <ligand>
        <name>Zn(2+)</name>
        <dbReference type="ChEBI" id="CHEBI:29105"/>
    </ligand>
</feature>
<name>A0A062TXH9_9PROT</name>
<proteinExistence type="inferred from homology"/>
<dbReference type="InterPro" id="IPR036390">
    <property type="entry name" value="WH_DNA-bd_sf"/>
</dbReference>
<dbReference type="GO" id="GO:0045892">
    <property type="term" value="P:negative regulation of DNA-templated transcription"/>
    <property type="evidence" value="ECO:0007669"/>
    <property type="project" value="TreeGrafter"/>
</dbReference>
<feature type="binding site" evidence="7">
    <location>
        <position position="157"/>
    </location>
    <ligand>
        <name>Zn(2+)</name>
        <dbReference type="ChEBI" id="CHEBI:29105"/>
    </ligand>
</feature>
<dbReference type="GO" id="GO:0003700">
    <property type="term" value="F:DNA-binding transcription factor activity"/>
    <property type="evidence" value="ECO:0007669"/>
    <property type="project" value="InterPro"/>
</dbReference>
<reference evidence="8 9" key="1">
    <citation type="submission" date="2013-04" db="EMBL/GenBank/DDBJ databases">
        <title>Hyphomonas sp. T24B3 Genome Sequencing.</title>
        <authorList>
            <person name="Lai Q."/>
            <person name="Shao Z."/>
        </authorList>
    </citation>
    <scope>NUCLEOTIDE SEQUENCE [LARGE SCALE GENOMIC DNA]</scope>
    <source>
        <strain evidence="8 9">T24B3</strain>
    </source>
</reference>
<dbReference type="EMBL" id="AWFB01000034">
    <property type="protein sequence ID" value="RAN32371.1"/>
    <property type="molecule type" value="Genomic_DNA"/>
</dbReference>
<evidence type="ECO:0000313" key="8">
    <source>
        <dbReference type="EMBL" id="RAN32371.1"/>
    </source>
</evidence>
<evidence type="ECO:0000256" key="1">
    <source>
        <dbReference type="ARBA" id="ARBA00007957"/>
    </source>
</evidence>
<comment type="caution">
    <text evidence="8">The sequence shown here is derived from an EMBL/GenBank/DDBJ whole genome shotgun (WGS) entry which is preliminary data.</text>
</comment>
<evidence type="ECO:0000313" key="9">
    <source>
        <dbReference type="Proteomes" id="UP000249123"/>
    </source>
</evidence>
<evidence type="ECO:0000256" key="5">
    <source>
        <dbReference type="ARBA" id="ARBA00023125"/>
    </source>
</evidence>
<dbReference type="InterPro" id="IPR036388">
    <property type="entry name" value="WH-like_DNA-bd_sf"/>
</dbReference>
<dbReference type="SUPFAM" id="SSF46785">
    <property type="entry name" value="Winged helix' DNA-binding domain"/>
    <property type="match status" value="1"/>
</dbReference>
<dbReference type="FunFam" id="3.30.1490.190:FF:000007">
    <property type="entry name" value="Fur family transcriptional regulator"/>
    <property type="match status" value="1"/>
</dbReference>
<keyword evidence="9" id="KW-1185">Reference proteome</keyword>
<dbReference type="GO" id="GO:0008270">
    <property type="term" value="F:zinc ion binding"/>
    <property type="evidence" value="ECO:0007669"/>
    <property type="project" value="TreeGrafter"/>
</dbReference>
<comment type="cofactor">
    <cofactor evidence="7">
        <name>Zn(2+)</name>
        <dbReference type="ChEBI" id="CHEBI:29105"/>
    </cofactor>
    <text evidence="7">Binds 1 zinc ion per subunit.</text>
</comment>
<keyword evidence="5" id="KW-0238">DNA-binding</keyword>
<dbReference type="Proteomes" id="UP000249123">
    <property type="component" value="Unassembled WGS sequence"/>
</dbReference>
<dbReference type="eggNOG" id="COG0735">
    <property type="taxonomic scope" value="Bacteria"/>
</dbReference>
<evidence type="ECO:0000256" key="3">
    <source>
        <dbReference type="ARBA" id="ARBA00022833"/>
    </source>
</evidence>
<dbReference type="PANTHER" id="PTHR33202">
    <property type="entry name" value="ZINC UPTAKE REGULATION PROTEIN"/>
    <property type="match status" value="1"/>
</dbReference>
<feature type="binding site" evidence="7">
    <location>
        <position position="154"/>
    </location>
    <ligand>
        <name>Zn(2+)</name>
        <dbReference type="ChEBI" id="CHEBI:29105"/>
    </ligand>
</feature>
<organism evidence="8 9">
    <name type="scientific">Hyphomonas pacifica</name>
    <dbReference type="NCBI Taxonomy" id="1280941"/>
    <lineage>
        <taxon>Bacteria</taxon>
        <taxon>Pseudomonadati</taxon>
        <taxon>Pseudomonadota</taxon>
        <taxon>Alphaproteobacteria</taxon>
        <taxon>Hyphomonadales</taxon>
        <taxon>Hyphomonadaceae</taxon>
        <taxon>Hyphomonas</taxon>
    </lineage>
</organism>
<dbReference type="Pfam" id="PF01475">
    <property type="entry name" value="FUR"/>
    <property type="match status" value="1"/>
</dbReference>
<dbReference type="InterPro" id="IPR002481">
    <property type="entry name" value="FUR"/>
</dbReference>
<sequence>MTHAHEDIHANTPCSPQDVDAFLLEAEALVARQGQRMTRIRRKVLRLLLESEEPAKAYDLLANLDGEGSAKPPTIYRALDFLQDTGLAHKIESLNAYVACGHASHSHSAVFLICDKCNAAEELHATATSEALRAETDAAGFHMNRAVVEVRGICRDCAA</sequence>
<keyword evidence="2" id="KW-0678">Repressor</keyword>
<evidence type="ECO:0000256" key="7">
    <source>
        <dbReference type="PIRSR" id="PIRSR602481-1"/>
    </source>
</evidence>
<accession>A0A062TXH9</accession>
<feature type="binding site" evidence="7">
    <location>
        <position position="117"/>
    </location>
    <ligand>
        <name>Zn(2+)</name>
        <dbReference type="ChEBI" id="CHEBI:29105"/>
    </ligand>
</feature>
<protein>
    <submittedName>
        <fullName evidence="8">Uncharacterized protein</fullName>
    </submittedName>
</protein>